<dbReference type="SUPFAM" id="SSF54189">
    <property type="entry name" value="Ribosomal proteins S24e, L23 and L15e"/>
    <property type="match status" value="1"/>
</dbReference>
<keyword evidence="9" id="KW-1185">Reference proteome</keyword>
<proteinExistence type="inferred from homology"/>
<dbReference type="GO" id="GO:1990904">
    <property type="term" value="C:ribonucleoprotein complex"/>
    <property type="evidence" value="ECO:0007669"/>
    <property type="project" value="UniProtKB-KW"/>
</dbReference>
<dbReference type="AlphaFoldDB" id="A0A3R9RQN7"/>
<evidence type="ECO:0000256" key="5">
    <source>
        <dbReference type="ARBA" id="ARBA00023274"/>
    </source>
</evidence>
<dbReference type="RefSeq" id="WP_125670890.1">
    <property type="nucleotide sequence ID" value="NZ_RCOS01000062.1"/>
</dbReference>
<evidence type="ECO:0000256" key="2">
    <source>
        <dbReference type="ARBA" id="ARBA00022730"/>
    </source>
</evidence>
<evidence type="ECO:0000256" key="6">
    <source>
        <dbReference type="HAMAP-Rule" id="MF_01369"/>
    </source>
</evidence>
<keyword evidence="2 6" id="KW-0699">rRNA-binding</keyword>
<dbReference type="GO" id="GO:0006412">
    <property type="term" value="P:translation"/>
    <property type="evidence" value="ECO:0007669"/>
    <property type="project" value="UniProtKB-UniRule"/>
</dbReference>
<evidence type="ECO:0000256" key="1">
    <source>
        <dbReference type="ARBA" id="ARBA00006700"/>
    </source>
</evidence>
<organism evidence="8 9">
    <name type="scientific">Candidatus Methanodesulfokora washburnensis</name>
    <dbReference type="NCBI Taxonomy" id="2478471"/>
    <lineage>
        <taxon>Archaea</taxon>
        <taxon>Thermoproteota</taxon>
        <taxon>Candidatus Korarchaeia</taxon>
        <taxon>Candidatus Korarchaeia incertae sedis</taxon>
        <taxon>Candidatus Methanodesulfokora</taxon>
    </lineage>
</organism>
<dbReference type="InterPro" id="IPR001014">
    <property type="entry name" value="Ribosomal_uL23_CS"/>
</dbReference>
<dbReference type="GO" id="GO:0019843">
    <property type="term" value="F:rRNA binding"/>
    <property type="evidence" value="ECO:0007669"/>
    <property type="project" value="UniProtKB-UniRule"/>
</dbReference>
<dbReference type="Gene3D" id="3.30.70.330">
    <property type="match status" value="1"/>
</dbReference>
<dbReference type="GO" id="GO:0005840">
    <property type="term" value="C:ribosome"/>
    <property type="evidence" value="ECO:0007669"/>
    <property type="project" value="UniProtKB-UniRule"/>
</dbReference>
<dbReference type="InterPro" id="IPR012677">
    <property type="entry name" value="Nucleotide-bd_a/b_plait_sf"/>
</dbReference>
<evidence type="ECO:0000313" key="9">
    <source>
        <dbReference type="Proteomes" id="UP000277582"/>
    </source>
</evidence>
<dbReference type="InterPro" id="IPR013025">
    <property type="entry name" value="Ribosomal_uL23-like"/>
</dbReference>
<dbReference type="EMBL" id="RCOS01000062">
    <property type="protein sequence ID" value="RSN76267.1"/>
    <property type="molecule type" value="Genomic_DNA"/>
</dbReference>
<comment type="subunit">
    <text evidence="6">Part of the 50S ribosomal subunit. Contacts protein L29.</text>
</comment>
<comment type="similarity">
    <text evidence="1 6 7">Belongs to the universal ribosomal protein uL23 family.</text>
</comment>
<gene>
    <name evidence="6" type="primary">rpl23</name>
    <name evidence="8" type="ORF">D6D85_04775</name>
</gene>
<dbReference type="GO" id="GO:0003735">
    <property type="term" value="F:structural constituent of ribosome"/>
    <property type="evidence" value="ECO:0007669"/>
    <property type="project" value="UniProtKB-UniRule"/>
</dbReference>
<evidence type="ECO:0000256" key="4">
    <source>
        <dbReference type="ARBA" id="ARBA00022980"/>
    </source>
</evidence>
<dbReference type="HAMAP" id="MF_01369_A">
    <property type="entry name" value="Ribosomal_uL23_A"/>
    <property type="match status" value="1"/>
</dbReference>
<evidence type="ECO:0000313" key="8">
    <source>
        <dbReference type="EMBL" id="RSN76267.1"/>
    </source>
</evidence>
<name>A0A3R9RQN7_9CREN</name>
<keyword evidence="4 6" id="KW-0689">Ribosomal protein</keyword>
<dbReference type="Pfam" id="PF00276">
    <property type="entry name" value="Ribosomal_L23"/>
    <property type="match status" value="1"/>
</dbReference>
<sequence length="89" mass="9955">MRDPYSILIKPVASEKAIKMAESENKLVFIVDRKAKKPEIKEAVEKAFNVKVIKVNTYIAPDGRKRAIVRLSPEFKATDIEAQLGITVG</sequence>
<evidence type="ECO:0000256" key="3">
    <source>
        <dbReference type="ARBA" id="ARBA00022884"/>
    </source>
</evidence>
<dbReference type="InterPro" id="IPR019985">
    <property type="entry name" value="Ribosomal_uL23"/>
</dbReference>
<reference evidence="8 9" key="1">
    <citation type="submission" date="2018-10" db="EMBL/GenBank/DDBJ databases">
        <title>Co-occurring genomic capacity for anaerobic methane metabolism and dissimilatory sulfite reduction discovered in the Korarchaeota.</title>
        <authorList>
            <person name="Mckay L.J."/>
            <person name="Dlakic M."/>
            <person name="Fields M.W."/>
            <person name="Delmont T.O."/>
            <person name="Eren A.M."/>
            <person name="Jay Z.J."/>
            <person name="Klingelsmith K.B."/>
            <person name="Rusch D.B."/>
            <person name="Inskeep W.P."/>
        </authorList>
    </citation>
    <scope>NUCLEOTIDE SEQUENCE [LARGE SCALE GENOMIC DNA]</scope>
    <source>
        <strain evidence="8 9">MDKW</strain>
    </source>
</reference>
<dbReference type="FunFam" id="3.30.70.330:FF:000532">
    <property type="entry name" value="50S ribosomal protein L23"/>
    <property type="match status" value="1"/>
</dbReference>
<comment type="function">
    <text evidence="6">Binds to 23S rRNA. One of the proteins that surrounds the polypeptide exit tunnel on the outside of the ribosome.</text>
</comment>
<evidence type="ECO:0000256" key="7">
    <source>
        <dbReference type="RuleBase" id="RU003934"/>
    </source>
</evidence>
<comment type="caution">
    <text evidence="8">The sequence shown here is derived from an EMBL/GenBank/DDBJ whole genome shotgun (WGS) entry which is preliminary data.</text>
</comment>
<keyword evidence="3 6" id="KW-0694">RNA-binding</keyword>
<dbReference type="InterPro" id="IPR012678">
    <property type="entry name" value="Ribosomal_uL23/eL15/eS24_sf"/>
</dbReference>
<protein>
    <recommendedName>
        <fullName evidence="6">Large ribosomal subunit protein uL23</fullName>
    </recommendedName>
</protein>
<dbReference type="OrthoDB" id="7751at2157"/>
<dbReference type="PANTHER" id="PTHR11620">
    <property type="entry name" value="60S RIBOSOMAL PROTEIN L23A"/>
    <property type="match status" value="1"/>
</dbReference>
<dbReference type="PROSITE" id="PS00050">
    <property type="entry name" value="RIBOSOMAL_L23"/>
    <property type="match status" value="1"/>
</dbReference>
<dbReference type="Proteomes" id="UP000277582">
    <property type="component" value="Unassembled WGS sequence"/>
</dbReference>
<accession>A0A3R9RQN7</accession>
<dbReference type="NCBIfam" id="TIGR03636">
    <property type="entry name" value="uL23_arch"/>
    <property type="match status" value="1"/>
</dbReference>
<dbReference type="NCBIfam" id="NF011118">
    <property type="entry name" value="PRK14548.1"/>
    <property type="match status" value="1"/>
</dbReference>
<dbReference type="HAMAP" id="MF_01369_B">
    <property type="entry name" value="Ribosomal_uL23_B"/>
    <property type="match status" value="1"/>
</dbReference>
<keyword evidence="5 6" id="KW-0687">Ribonucleoprotein</keyword>